<accession>A0A816QF09</accession>
<keyword evidence="5" id="KW-1185">Reference proteome</keyword>
<sequence length="315" mass="33703">MVNELTPSWGKVHRVHHSHLRPWISRPNYLAAFDLGGEVFPPAAQLNKTNKNINTFGNGVISNTHANNFNRNNFIGFVPSVISIPPIGGGGANLPPSLNSAAPSFSLAPPVSVVAPPLNSAVLPNVPTRVIGGGVPLTPRPPLVYNIVGSSTPINVNFIPTPLNMSPVADNSKSVNNTAMPNENIITPINTENNENMINDLNNSLSNLGESNLDLDPFSGFPSLDSSDERTLSRIEALLENPGGLSFANNSIIDPPINIHVPPINVVPEVINIPAENLSPARTNRSRLPVPIVVESPPNTRLRRSNPKPSGFYKD</sequence>
<dbReference type="EMBL" id="CAJNRF010004375">
    <property type="protein sequence ID" value="CAF2059206.1"/>
    <property type="molecule type" value="Genomic_DNA"/>
</dbReference>
<gene>
    <name evidence="3" type="ORF">OVN521_LOCUS32820</name>
    <name evidence="2" type="ORF">WKI299_LOCUS11779</name>
</gene>
<proteinExistence type="predicted"/>
<evidence type="ECO:0000256" key="1">
    <source>
        <dbReference type="SAM" id="MobiDB-lite"/>
    </source>
</evidence>
<evidence type="ECO:0000313" key="4">
    <source>
        <dbReference type="Proteomes" id="UP000663856"/>
    </source>
</evidence>
<evidence type="ECO:0000313" key="5">
    <source>
        <dbReference type="Proteomes" id="UP000663866"/>
    </source>
</evidence>
<evidence type="ECO:0000313" key="2">
    <source>
        <dbReference type="EMBL" id="CAF2059206.1"/>
    </source>
</evidence>
<evidence type="ECO:0000313" key="3">
    <source>
        <dbReference type="EMBL" id="CAF4348078.1"/>
    </source>
</evidence>
<feature type="region of interest" description="Disordered" evidence="1">
    <location>
        <begin position="295"/>
        <end position="315"/>
    </location>
</feature>
<dbReference type="AlphaFoldDB" id="A0A816QF09"/>
<comment type="caution">
    <text evidence="2">The sequence shown here is derived from an EMBL/GenBank/DDBJ whole genome shotgun (WGS) entry which is preliminary data.</text>
</comment>
<protein>
    <submittedName>
        <fullName evidence="2">Uncharacterized protein</fullName>
    </submittedName>
</protein>
<dbReference type="Proteomes" id="UP000663856">
    <property type="component" value="Unassembled WGS sequence"/>
</dbReference>
<organism evidence="2 4">
    <name type="scientific">Rotaria magnacalcarata</name>
    <dbReference type="NCBI Taxonomy" id="392030"/>
    <lineage>
        <taxon>Eukaryota</taxon>
        <taxon>Metazoa</taxon>
        <taxon>Spiralia</taxon>
        <taxon>Gnathifera</taxon>
        <taxon>Rotifera</taxon>
        <taxon>Eurotatoria</taxon>
        <taxon>Bdelloidea</taxon>
        <taxon>Philodinida</taxon>
        <taxon>Philodinidae</taxon>
        <taxon>Rotaria</taxon>
    </lineage>
</organism>
<dbReference type="Proteomes" id="UP000663866">
    <property type="component" value="Unassembled WGS sequence"/>
</dbReference>
<name>A0A816QF09_9BILA</name>
<dbReference type="EMBL" id="CAJOBG010028161">
    <property type="protein sequence ID" value="CAF4348078.1"/>
    <property type="molecule type" value="Genomic_DNA"/>
</dbReference>
<reference evidence="2" key="1">
    <citation type="submission" date="2021-02" db="EMBL/GenBank/DDBJ databases">
        <authorList>
            <person name="Nowell W R."/>
        </authorList>
    </citation>
    <scope>NUCLEOTIDE SEQUENCE</scope>
</reference>